<evidence type="ECO:0000313" key="2">
    <source>
        <dbReference type="Proteomes" id="UP001596098"/>
    </source>
</evidence>
<comment type="caution">
    <text evidence="1">The sequence shown here is derived from an EMBL/GenBank/DDBJ whole genome shotgun (WGS) entry which is preliminary data.</text>
</comment>
<organism evidence="1 2">
    <name type="scientific">Nocardioides yefusunii</name>
    <dbReference type="NCBI Taxonomy" id="2500546"/>
    <lineage>
        <taxon>Bacteria</taxon>
        <taxon>Bacillati</taxon>
        <taxon>Actinomycetota</taxon>
        <taxon>Actinomycetes</taxon>
        <taxon>Propionibacteriales</taxon>
        <taxon>Nocardioidaceae</taxon>
        <taxon>Nocardioides</taxon>
    </lineage>
</organism>
<sequence>MTPPSNQVFGPLVSVSDTEAHVRLFSDVFGMQVAGRHTVERRETLDAISPRHTLERIELTVLTTPGTRTGVVLVDFGVADAPTVRDWSTRVHLDALKVIDFYAPDFGAAVAHARARGYEVIESEASYELAEGTFREAHLWGPDNVVTAFLGGPAEFFADFAQVTDALVSEVQSISAPLSDASDSVAFYRDVLGWNVVYEYALDDPSFAAMLGVEHLTLRSRNVGPNTREPYFGLIDYGLPGGADDSLTGRSVPPHRGLLGAVVLTHDIAAIHAAAGLEAVPVVLQLPSLESDRAAWLTTPHTVPHLVLEVEAPVDHPREEEGTTSC</sequence>
<protein>
    <recommendedName>
        <fullName evidence="3">VOC domain-containing protein</fullName>
    </recommendedName>
</protein>
<name>A0ABW1QUV9_9ACTN</name>
<dbReference type="SUPFAM" id="SSF54593">
    <property type="entry name" value="Glyoxalase/Bleomycin resistance protein/Dihydroxybiphenyl dioxygenase"/>
    <property type="match status" value="1"/>
</dbReference>
<dbReference type="InterPro" id="IPR029068">
    <property type="entry name" value="Glyas_Bleomycin-R_OHBP_Dase"/>
</dbReference>
<keyword evidence="2" id="KW-1185">Reference proteome</keyword>
<evidence type="ECO:0008006" key="3">
    <source>
        <dbReference type="Google" id="ProtNLM"/>
    </source>
</evidence>
<dbReference type="Gene3D" id="3.10.180.10">
    <property type="entry name" value="2,3-Dihydroxybiphenyl 1,2-Dioxygenase, domain 1"/>
    <property type="match status" value="1"/>
</dbReference>
<evidence type="ECO:0000313" key="1">
    <source>
        <dbReference type="EMBL" id="MFC6152334.1"/>
    </source>
</evidence>
<dbReference type="Proteomes" id="UP001596098">
    <property type="component" value="Unassembled WGS sequence"/>
</dbReference>
<accession>A0ABW1QUV9</accession>
<dbReference type="EMBL" id="JBHSQI010000001">
    <property type="protein sequence ID" value="MFC6152334.1"/>
    <property type="molecule type" value="Genomic_DNA"/>
</dbReference>
<reference evidence="2" key="1">
    <citation type="journal article" date="2019" name="Int. J. Syst. Evol. Microbiol.">
        <title>The Global Catalogue of Microorganisms (GCM) 10K type strain sequencing project: providing services to taxonomists for standard genome sequencing and annotation.</title>
        <authorList>
            <consortium name="The Broad Institute Genomics Platform"/>
            <consortium name="The Broad Institute Genome Sequencing Center for Infectious Disease"/>
            <person name="Wu L."/>
            <person name="Ma J."/>
        </authorList>
    </citation>
    <scope>NUCLEOTIDE SEQUENCE [LARGE SCALE GENOMIC DNA]</scope>
    <source>
        <strain evidence="2">DFY28</strain>
    </source>
</reference>
<proteinExistence type="predicted"/>
<gene>
    <name evidence="1" type="ORF">ACFPWU_01480</name>
</gene>
<dbReference type="RefSeq" id="WP_128220527.1">
    <property type="nucleotide sequence ID" value="NZ_CP034929.1"/>
</dbReference>